<feature type="compositionally biased region" description="Low complexity" evidence="1">
    <location>
        <begin position="704"/>
        <end position="718"/>
    </location>
</feature>
<dbReference type="AlphaFoldDB" id="A0A5B8MH82"/>
<feature type="compositionally biased region" description="Polar residues" evidence="1">
    <location>
        <begin position="484"/>
        <end position="500"/>
    </location>
</feature>
<feature type="region of interest" description="Disordered" evidence="1">
    <location>
        <begin position="175"/>
        <end position="286"/>
    </location>
</feature>
<dbReference type="Proteomes" id="UP000316726">
    <property type="component" value="Chromosome 2"/>
</dbReference>
<feature type="compositionally biased region" description="Basic and acidic residues" evidence="1">
    <location>
        <begin position="585"/>
        <end position="605"/>
    </location>
</feature>
<feature type="compositionally biased region" description="Acidic residues" evidence="1">
    <location>
        <begin position="543"/>
        <end position="562"/>
    </location>
</feature>
<gene>
    <name evidence="2" type="ORF">A3770_02p12280</name>
</gene>
<feature type="region of interest" description="Disordered" evidence="1">
    <location>
        <begin position="83"/>
        <end position="111"/>
    </location>
</feature>
<sequence length="747" mass="79790">MESTQQRKALEKAVEANQTWSLSKDKLLRKELQRLSEKILARAADVSQKCKTASESVDTKLIEVDLLINSFERISTVQFVENRVSEDEPSVDTPAEDGGKQQEAGGPTPGLFEKVQESLKIACSSFTEAEEEREREWGEEGKQVFVLPSIIGTEEYVTSKYCGLEALYGHGDQDEEGPSKFMQQSAAAGELDGVSVSSRAGSHYGSMVDEQDGTSEPSLDTAFSRKDSSQKGTSIPEAGNPLDFSQGLESSLVNRNPRRRTSSKLAAAKENKASNVASEPAMDQPSFLPLDADDALLSDVDALFGSEKAEDSKPKASYALSFDDIFGDDTGDKAGEVLAADSLFDTEPAAPREAMEMPPRQAGNLQASLAKILTESPSVGLFEEAGVAGEKPKKVGVSPAAEAVRGEATKQPKEWGGAEDAVVPLESTAQPHAVGGSTFAKDIAATKKGVSGDIIDSILSESPSVGLFEEDAVVNKVQEKQQEDSMQVQPPSALSESSIRASRASLDKVLNTSEPLEKRVKVPVGGVRDPFAMAMALKKQNEPDESDGSFSSDDDFDSESESEAPPKPEAKAEPTPFTSPVLAGETKKGDVPVAQEEVRAEKAAEENPFMFTTKVSGDTPSETPQKLPQEQPKPKPAPARKESDNPFATGASDLFGDKEKGESSFDSLFGESKPAQSSNLFDEPFSGPAPSKSQQAPAQKSPFGGSDLFSSSSDLFSTTEKERRVSKGLFDDFLDDDKGKSGGGLFD</sequence>
<evidence type="ECO:0000313" key="2">
    <source>
        <dbReference type="EMBL" id="QDZ18710.1"/>
    </source>
</evidence>
<organism evidence="2 3">
    <name type="scientific">Chloropicon primus</name>
    <dbReference type="NCBI Taxonomy" id="1764295"/>
    <lineage>
        <taxon>Eukaryota</taxon>
        <taxon>Viridiplantae</taxon>
        <taxon>Chlorophyta</taxon>
        <taxon>Chloropicophyceae</taxon>
        <taxon>Chloropicales</taxon>
        <taxon>Chloropicaceae</taxon>
        <taxon>Chloropicon</taxon>
    </lineage>
</organism>
<protein>
    <submittedName>
        <fullName evidence="2">Uncharacterized protein</fullName>
    </submittedName>
</protein>
<evidence type="ECO:0000313" key="3">
    <source>
        <dbReference type="Proteomes" id="UP000316726"/>
    </source>
</evidence>
<dbReference type="STRING" id="1764295.A0A5B8MH82"/>
<feature type="compositionally biased region" description="Basic and acidic residues" evidence="1">
    <location>
        <begin position="404"/>
        <end position="413"/>
    </location>
</feature>
<feature type="region of interest" description="Disordered" evidence="1">
    <location>
        <begin position="478"/>
        <end position="747"/>
    </location>
</feature>
<name>A0A5B8MH82_9CHLO</name>
<accession>A0A5B8MH82</accession>
<feature type="region of interest" description="Disordered" evidence="1">
    <location>
        <begin position="390"/>
        <end position="417"/>
    </location>
</feature>
<proteinExistence type="predicted"/>
<feature type="compositionally biased region" description="Polar residues" evidence="1">
    <location>
        <begin position="613"/>
        <end position="623"/>
    </location>
</feature>
<keyword evidence="3" id="KW-1185">Reference proteome</keyword>
<dbReference type="EMBL" id="CP031035">
    <property type="protein sequence ID" value="QDZ18710.1"/>
    <property type="molecule type" value="Genomic_DNA"/>
</dbReference>
<dbReference type="OrthoDB" id="751084at2759"/>
<reference evidence="2 3" key="1">
    <citation type="submission" date="2018-07" db="EMBL/GenBank/DDBJ databases">
        <title>The complete nuclear genome of the prasinophyte Chloropicon primus (CCMP1205).</title>
        <authorList>
            <person name="Pombert J.-F."/>
            <person name="Otis C."/>
            <person name="Turmel M."/>
            <person name="Lemieux C."/>
        </authorList>
    </citation>
    <scope>NUCLEOTIDE SEQUENCE [LARGE SCALE GENOMIC DNA]</scope>
    <source>
        <strain evidence="2 3">CCMP1205</strain>
    </source>
</reference>
<evidence type="ECO:0000256" key="1">
    <source>
        <dbReference type="SAM" id="MobiDB-lite"/>
    </source>
</evidence>